<reference evidence="1 2" key="1">
    <citation type="submission" date="2018-02" db="EMBL/GenBank/DDBJ databases">
        <title>Comparative genomes isolates from brazilian mangrove.</title>
        <authorList>
            <person name="Araujo J.E."/>
            <person name="Taketani R.G."/>
            <person name="Silva M.C.P."/>
            <person name="Loureco M.V."/>
            <person name="Andreote F.D."/>
        </authorList>
    </citation>
    <scope>NUCLEOTIDE SEQUENCE [LARGE SCALE GENOMIC DNA]</scope>
    <source>
        <strain evidence="1 2">Hex-1 MGV</strain>
    </source>
</reference>
<sequence length="98" mass="11031">MESVSLIQLPKAGKKWSSYVMNERLDVTSDPEPDQPKGESSRQVRPFLGIKFACCSIYARIYQNKDGTHYVGNCPKCAKQVRVKIGHGGSNNRFFTAY</sequence>
<accession>A0A2S8FQS2</accession>
<protein>
    <submittedName>
        <fullName evidence="1">Uncharacterized protein</fullName>
    </submittedName>
</protein>
<dbReference type="AlphaFoldDB" id="A0A2S8FQS2"/>
<evidence type="ECO:0000313" key="2">
    <source>
        <dbReference type="Proteomes" id="UP000238322"/>
    </source>
</evidence>
<dbReference type="EMBL" id="PUHY01000010">
    <property type="protein sequence ID" value="PQO34531.1"/>
    <property type="molecule type" value="Genomic_DNA"/>
</dbReference>
<proteinExistence type="predicted"/>
<gene>
    <name evidence="1" type="ORF">C5Y83_13520</name>
</gene>
<evidence type="ECO:0000313" key="1">
    <source>
        <dbReference type="EMBL" id="PQO34531.1"/>
    </source>
</evidence>
<dbReference type="Proteomes" id="UP000238322">
    <property type="component" value="Unassembled WGS sequence"/>
</dbReference>
<comment type="caution">
    <text evidence="1">The sequence shown here is derived from an EMBL/GenBank/DDBJ whole genome shotgun (WGS) entry which is preliminary data.</text>
</comment>
<name>A0A2S8FQS2_9BACT</name>
<organism evidence="1 2">
    <name type="scientific">Blastopirellula marina</name>
    <dbReference type="NCBI Taxonomy" id="124"/>
    <lineage>
        <taxon>Bacteria</taxon>
        <taxon>Pseudomonadati</taxon>
        <taxon>Planctomycetota</taxon>
        <taxon>Planctomycetia</taxon>
        <taxon>Pirellulales</taxon>
        <taxon>Pirellulaceae</taxon>
        <taxon>Blastopirellula</taxon>
    </lineage>
</organism>